<feature type="transmembrane region" description="Helical" evidence="1">
    <location>
        <begin position="7"/>
        <end position="39"/>
    </location>
</feature>
<accession>A0A6C0J085</accession>
<name>A0A6C0J085_9ZZZZ</name>
<keyword evidence="1" id="KW-1133">Transmembrane helix</keyword>
<proteinExistence type="predicted"/>
<reference evidence="2" key="1">
    <citation type="journal article" date="2020" name="Nature">
        <title>Giant virus diversity and host interactions through global metagenomics.</title>
        <authorList>
            <person name="Schulz F."/>
            <person name="Roux S."/>
            <person name="Paez-Espino D."/>
            <person name="Jungbluth S."/>
            <person name="Walsh D.A."/>
            <person name="Denef V.J."/>
            <person name="McMahon K.D."/>
            <person name="Konstantinidis K.T."/>
            <person name="Eloe-Fadrosh E.A."/>
            <person name="Kyrpides N.C."/>
            <person name="Woyke T."/>
        </authorList>
    </citation>
    <scope>NUCLEOTIDE SEQUENCE</scope>
    <source>
        <strain evidence="2">GVMAG-M-3300025676-16</strain>
    </source>
</reference>
<dbReference type="AlphaFoldDB" id="A0A6C0J085"/>
<sequence>MSKLQDLMTIIIIILLQVLIIIIIFVFVFIPLSGILYLYPNDELVFFNNN</sequence>
<keyword evidence="1" id="KW-0812">Transmembrane</keyword>
<protein>
    <submittedName>
        <fullName evidence="2">Uncharacterized protein</fullName>
    </submittedName>
</protein>
<organism evidence="2">
    <name type="scientific">viral metagenome</name>
    <dbReference type="NCBI Taxonomy" id="1070528"/>
    <lineage>
        <taxon>unclassified sequences</taxon>
        <taxon>metagenomes</taxon>
        <taxon>organismal metagenomes</taxon>
    </lineage>
</organism>
<keyword evidence="1" id="KW-0472">Membrane</keyword>
<evidence type="ECO:0000313" key="2">
    <source>
        <dbReference type="EMBL" id="QHT98732.1"/>
    </source>
</evidence>
<evidence type="ECO:0000256" key="1">
    <source>
        <dbReference type="SAM" id="Phobius"/>
    </source>
</evidence>
<dbReference type="EMBL" id="MN740295">
    <property type="protein sequence ID" value="QHT98732.1"/>
    <property type="molecule type" value="Genomic_DNA"/>
</dbReference>